<keyword evidence="2" id="KW-1185">Reference proteome</keyword>
<organism evidence="1 2">
    <name type="scientific">Salipaludibacillus keqinensis</name>
    <dbReference type="NCBI Taxonomy" id="2045207"/>
    <lineage>
        <taxon>Bacteria</taxon>
        <taxon>Bacillati</taxon>
        <taxon>Bacillota</taxon>
        <taxon>Bacilli</taxon>
        <taxon>Bacillales</taxon>
        <taxon>Bacillaceae</taxon>
    </lineage>
</organism>
<name>A0A323TKR4_9BACI</name>
<reference evidence="1 2" key="1">
    <citation type="submission" date="2017-10" db="EMBL/GenBank/DDBJ databases">
        <title>Bacillus sp. nov., a halophilic bacterium isolated from a Keqin Lake.</title>
        <authorList>
            <person name="Wang H."/>
        </authorList>
    </citation>
    <scope>NUCLEOTIDE SEQUENCE [LARGE SCALE GENOMIC DNA]</scope>
    <source>
        <strain evidence="1 2">KQ-12</strain>
    </source>
</reference>
<evidence type="ECO:0000313" key="1">
    <source>
        <dbReference type="EMBL" id="PYZ94564.1"/>
    </source>
</evidence>
<dbReference type="RefSeq" id="WP_110608197.1">
    <property type="nucleotide sequence ID" value="NZ_PDOD01000001.1"/>
</dbReference>
<dbReference type="Proteomes" id="UP000248214">
    <property type="component" value="Unassembled WGS sequence"/>
</dbReference>
<dbReference type="AlphaFoldDB" id="A0A323TKR4"/>
<comment type="caution">
    <text evidence="1">The sequence shown here is derived from an EMBL/GenBank/DDBJ whole genome shotgun (WGS) entry which is preliminary data.</text>
</comment>
<gene>
    <name evidence="1" type="ORF">CR194_03250</name>
</gene>
<accession>A0A323TKR4</accession>
<sequence>MTREQLIQQLEEKNMKEILELIEDAEAGHLEELELAPSLGLLRDTKLNDAVLNHLSQQGVNIIYVNEDDE</sequence>
<protein>
    <submittedName>
        <fullName evidence="1">Uncharacterized protein</fullName>
    </submittedName>
</protein>
<dbReference type="OrthoDB" id="2973066at2"/>
<proteinExistence type="predicted"/>
<dbReference type="EMBL" id="PDOD01000001">
    <property type="protein sequence ID" value="PYZ94564.1"/>
    <property type="molecule type" value="Genomic_DNA"/>
</dbReference>
<evidence type="ECO:0000313" key="2">
    <source>
        <dbReference type="Proteomes" id="UP000248214"/>
    </source>
</evidence>